<accession>A0A5B0EJU1</accession>
<dbReference type="InterPro" id="IPR019845">
    <property type="entry name" value="Squalene/phytoene_synthase_CS"/>
</dbReference>
<dbReference type="EMBL" id="VOBL01000005">
    <property type="protein sequence ID" value="KAA0978010.1"/>
    <property type="molecule type" value="Genomic_DNA"/>
</dbReference>
<dbReference type="UniPathway" id="UPA00799"/>
<gene>
    <name evidence="3" type="ORF">FQ154_07100</name>
</gene>
<evidence type="ECO:0000313" key="3">
    <source>
        <dbReference type="EMBL" id="KAA0978010.1"/>
    </source>
</evidence>
<protein>
    <submittedName>
        <fullName evidence="3">Phytoene/squalene synthase family protein</fullName>
    </submittedName>
</protein>
<evidence type="ECO:0000256" key="1">
    <source>
        <dbReference type="ARBA" id="ARBA00004684"/>
    </source>
</evidence>
<dbReference type="OrthoDB" id="9807580at2"/>
<dbReference type="GO" id="GO:0008299">
    <property type="term" value="P:isoprenoid biosynthetic process"/>
    <property type="evidence" value="ECO:0007669"/>
    <property type="project" value="UniProtKB-ARBA"/>
</dbReference>
<dbReference type="InterPro" id="IPR008949">
    <property type="entry name" value="Isoprenoid_synthase_dom_sf"/>
</dbReference>
<dbReference type="SFLD" id="SFLDS00005">
    <property type="entry name" value="Isoprenoid_Synthase_Type_I"/>
    <property type="match status" value="1"/>
</dbReference>
<reference evidence="3 4" key="1">
    <citation type="submission" date="2019-07" db="EMBL/GenBank/DDBJ databases">
        <title>Analysis of the biochemical properties, biological activity and biotechnological potential of siderophores and biosurfactants produced by Antarctic psychrotolerant bacteria.</title>
        <authorList>
            <person name="Styczynski M."/>
            <person name="Krucon T."/>
            <person name="Decewicz P."/>
            <person name="Dziewit L."/>
        </authorList>
    </citation>
    <scope>NUCLEOTIDE SEQUENCE [LARGE SCALE GENOMIC DNA]</scope>
    <source>
        <strain evidence="3 4">ANT_H27</strain>
    </source>
</reference>
<dbReference type="Gene3D" id="1.10.600.10">
    <property type="entry name" value="Farnesyl Diphosphate Synthase"/>
    <property type="match status" value="1"/>
</dbReference>
<comment type="pathway">
    <text evidence="1">Carotenoid biosynthesis; phytoene biosynthesis.</text>
</comment>
<dbReference type="RefSeq" id="WP_149619157.1">
    <property type="nucleotide sequence ID" value="NZ_VOBL01000005.1"/>
</dbReference>
<dbReference type="SFLD" id="SFLDG01212">
    <property type="entry name" value="Phytoene_synthase_like"/>
    <property type="match status" value="1"/>
</dbReference>
<dbReference type="GO" id="GO:0004311">
    <property type="term" value="F:geranylgeranyl diphosphate synthase activity"/>
    <property type="evidence" value="ECO:0007669"/>
    <property type="project" value="InterPro"/>
</dbReference>
<dbReference type="SUPFAM" id="SSF48576">
    <property type="entry name" value="Terpenoid synthases"/>
    <property type="match status" value="1"/>
</dbReference>
<comment type="caution">
    <text evidence="3">The sequence shown here is derived from an EMBL/GenBank/DDBJ whole genome shotgun (WGS) entry which is preliminary data.</text>
</comment>
<name>A0A5B0EJU1_9MICC</name>
<evidence type="ECO:0000313" key="4">
    <source>
        <dbReference type="Proteomes" id="UP000323856"/>
    </source>
</evidence>
<dbReference type="InterPro" id="IPR002060">
    <property type="entry name" value="Squ/phyt_synthse"/>
</dbReference>
<keyword evidence="2" id="KW-0808">Transferase</keyword>
<proteinExistence type="predicted"/>
<dbReference type="Pfam" id="PF00494">
    <property type="entry name" value="SQS_PSY"/>
    <property type="match status" value="1"/>
</dbReference>
<dbReference type="PROSITE" id="PS01045">
    <property type="entry name" value="SQUALEN_PHYTOEN_SYN_2"/>
    <property type="match status" value="1"/>
</dbReference>
<dbReference type="Proteomes" id="UP000323856">
    <property type="component" value="Unassembled WGS sequence"/>
</dbReference>
<sequence>MEPTALERYTAAASRSSRVVITQYSTSFSLACRMLDRATRLHISNIYALVRLADEVVDGVASEAGLGPAAVAEALQRLEEETEAALRTGYSTNLIVHAFACTARSQGIDTTLTRPFFASMRSDLSVDTHDAATLEDYIYGSAEVVGLMCLEVFRKMPHAPSGHDCDLDSAARHLGAAFQKVNFLRDLAEDTSELGRSYFPGLDPKAFSDKHKDQLVTEIRADLEMAAIGIRHLAPRAAHAVGTAHGLFEALVDELDSTPASELLRRRISVPNRRKALIALRSSWGYRRKAAA</sequence>
<dbReference type="InterPro" id="IPR044843">
    <property type="entry name" value="Trans_IPPS_bact-type"/>
</dbReference>
<dbReference type="AlphaFoldDB" id="A0A5B0EJU1"/>
<dbReference type="SFLD" id="SFLDG01018">
    <property type="entry name" value="Squalene/Phytoene_Synthase_Lik"/>
    <property type="match status" value="1"/>
</dbReference>
<organism evidence="3 4">
    <name type="scientific">Paeniglutamicibacter gangotriensis</name>
    <dbReference type="NCBI Taxonomy" id="254787"/>
    <lineage>
        <taxon>Bacteria</taxon>
        <taxon>Bacillati</taxon>
        <taxon>Actinomycetota</taxon>
        <taxon>Actinomycetes</taxon>
        <taxon>Micrococcales</taxon>
        <taxon>Micrococcaceae</taxon>
        <taxon>Paeniglutamicibacter</taxon>
    </lineage>
</organism>
<evidence type="ECO:0000256" key="2">
    <source>
        <dbReference type="ARBA" id="ARBA00022679"/>
    </source>
</evidence>
<dbReference type="PANTHER" id="PTHR31480">
    <property type="entry name" value="BIFUNCTIONAL LYCOPENE CYCLASE/PHYTOENE SYNTHASE"/>
    <property type="match status" value="1"/>
</dbReference>